<dbReference type="EMBL" id="QGKR01000186">
    <property type="protein sequence ID" value="PWR09050.1"/>
    <property type="molecule type" value="Genomic_DNA"/>
</dbReference>
<dbReference type="AlphaFoldDB" id="A0A317D4I5"/>
<proteinExistence type="predicted"/>
<sequence length="115" mass="12064">MGWTMALGGSLSAERPALGRTPADVVGQGVAASATMGQLRGLLRERHAATADVAAAMSALNAAATETRGGGRPPSAWCCSTRTAGQWSTAPLVIHRRWWCPPWVLPGTCRRPARD</sequence>
<dbReference type="Proteomes" id="UP000245410">
    <property type="component" value="Unassembled WGS sequence"/>
</dbReference>
<name>A0A317D4I5_9ACTN</name>
<feature type="domain" description="PPM-type phosphatase" evidence="1">
    <location>
        <begin position="23"/>
        <end position="79"/>
    </location>
</feature>
<accession>A0A317D4I5</accession>
<organism evidence="2 3">
    <name type="scientific">Micromonospora acroterricola</name>
    <dbReference type="NCBI Taxonomy" id="2202421"/>
    <lineage>
        <taxon>Bacteria</taxon>
        <taxon>Bacillati</taxon>
        <taxon>Actinomycetota</taxon>
        <taxon>Actinomycetes</taxon>
        <taxon>Micromonosporales</taxon>
        <taxon>Micromonosporaceae</taxon>
        <taxon>Micromonospora</taxon>
    </lineage>
</organism>
<evidence type="ECO:0000259" key="1">
    <source>
        <dbReference type="Pfam" id="PF07228"/>
    </source>
</evidence>
<keyword evidence="3" id="KW-1185">Reference proteome</keyword>
<evidence type="ECO:0000313" key="3">
    <source>
        <dbReference type="Proteomes" id="UP000245410"/>
    </source>
</evidence>
<dbReference type="InterPro" id="IPR036457">
    <property type="entry name" value="PPM-type-like_dom_sf"/>
</dbReference>
<dbReference type="Gene3D" id="3.60.40.10">
    <property type="entry name" value="PPM-type phosphatase domain"/>
    <property type="match status" value="1"/>
</dbReference>
<dbReference type="InterPro" id="IPR001932">
    <property type="entry name" value="PPM-type_phosphatase-like_dom"/>
</dbReference>
<gene>
    <name evidence="2" type="ORF">DKT68_13850</name>
</gene>
<evidence type="ECO:0000313" key="2">
    <source>
        <dbReference type="EMBL" id="PWR09050.1"/>
    </source>
</evidence>
<protein>
    <recommendedName>
        <fullName evidence="1">PPM-type phosphatase domain-containing protein</fullName>
    </recommendedName>
</protein>
<reference evidence="2 3" key="1">
    <citation type="submission" date="2018-05" db="EMBL/GenBank/DDBJ databases">
        <title>Micromonospora atacamensis sp. nov., a novel actinobacteria isolated from high altitude Atacama Desert soil.</title>
        <authorList>
            <person name="Carro L."/>
            <person name="Golinska P."/>
            <person name="Klenk H.-P."/>
            <person name="Goodfellow M."/>
        </authorList>
    </citation>
    <scope>NUCLEOTIDE SEQUENCE [LARGE SCALE GENOMIC DNA]</scope>
    <source>
        <strain evidence="2 3">5R2A7</strain>
    </source>
</reference>
<comment type="caution">
    <text evidence="2">The sequence shown here is derived from an EMBL/GenBank/DDBJ whole genome shotgun (WGS) entry which is preliminary data.</text>
</comment>
<dbReference type="Pfam" id="PF07228">
    <property type="entry name" value="SpoIIE"/>
    <property type="match status" value="1"/>
</dbReference>